<protein>
    <submittedName>
        <fullName evidence="2">Chemotaxis protein CheW</fullName>
    </submittedName>
</protein>
<evidence type="ECO:0000313" key="2">
    <source>
        <dbReference type="EMBL" id="RDH45891.1"/>
    </source>
</evidence>
<dbReference type="RefSeq" id="WP_094788776.1">
    <property type="nucleotide sequence ID" value="NZ_NDXW01000001.1"/>
</dbReference>
<dbReference type="Proteomes" id="UP000257039">
    <property type="component" value="Unassembled WGS sequence"/>
</dbReference>
<dbReference type="EMBL" id="NDXW01000001">
    <property type="protein sequence ID" value="RDH45891.1"/>
    <property type="molecule type" value="Genomic_DNA"/>
</dbReference>
<dbReference type="InterPro" id="IPR002545">
    <property type="entry name" value="CheW-lke_dom"/>
</dbReference>
<dbReference type="Pfam" id="PF01584">
    <property type="entry name" value="CheW"/>
    <property type="match status" value="1"/>
</dbReference>
<dbReference type="GO" id="GO:0007165">
    <property type="term" value="P:signal transduction"/>
    <property type="evidence" value="ECO:0007669"/>
    <property type="project" value="InterPro"/>
</dbReference>
<sequence>MDKQYLCFHLNGEYFVHSVSSIREVMPYLEPTPVPGSPDIVEGVLNIRGNVVSIISAQKLFNLNKSQTSVDSCIIIFDSQSDLYGLSVDAVDEIVTFNQSKMHVSEAENDLSKSPFIRGTVKHSKGLLIIVDFMNLLVIEQNTLRGG</sequence>
<evidence type="ECO:0000259" key="1">
    <source>
        <dbReference type="PROSITE" id="PS50851"/>
    </source>
</evidence>
<dbReference type="AlphaFoldDB" id="A0A4V1IP39"/>
<dbReference type="InterPro" id="IPR036061">
    <property type="entry name" value="CheW-like_dom_sf"/>
</dbReference>
<feature type="domain" description="CheW-like" evidence="1">
    <location>
        <begin position="2"/>
        <end position="142"/>
    </location>
</feature>
<organism evidence="2 3">
    <name type="scientific">Zooshikella ganghwensis</name>
    <dbReference type="NCBI Taxonomy" id="202772"/>
    <lineage>
        <taxon>Bacteria</taxon>
        <taxon>Pseudomonadati</taxon>
        <taxon>Pseudomonadota</taxon>
        <taxon>Gammaproteobacteria</taxon>
        <taxon>Oceanospirillales</taxon>
        <taxon>Zooshikellaceae</taxon>
        <taxon>Zooshikella</taxon>
    </lineage>
</organism>
<dbReference type="InterPro" id="IPR039315">
    <property type="entry name" value="CheW"/>
</dbReference>
<keyword evidence="3" id="KW-1185">Reference proteome</keyword>
<dbReference type="PANTHER" id="PTHR22617">
    <property type="entry name" value="CHEMOTAXIS SENSOR HISTIDINE KINASE-RELATED"/>
    <property type="match status" value="1"/>
</dbReference>
<gene>
    <name evidence="2" type="ORF">B9G39_21895</name>
</gene>
<name>A0A4V1IP39_9GAMM</name>
<dbReference type="PROSITE" id="PS50851">
    <property type="entry name" value="CHEW"/>
    <property type="match status" value="1"/>
</dbReference>
<dbReference type="GO" id="GO:0005829">
    <property type="term" value="C:cytosol"/>
    <property type="evidence" value="ECO:0007669"/>
    <property type="project" value="TreeGrafter"/>
</dbReference>
<dbReference type="SMART" id="SM00260">
    <property type="entry name" value="CheW"/>
    <property type="match status" value="1"/>
</dbReference>
<dbReference type="SUPFAM" id="SSF50341">
    <property type="entry name" value="CheW-like"/>
    <property type="match status" value="1"/>
</dbReference>
<comment type="caution">
    <text evidence="2">The sequence shown here is derived from an EMBL/GenBank/DDBJ whole genome shotgun (WGS) entry which is preliminary data.</text>
</comment>
<reference evidence="2 3" key="1">
    <citation type="submission" date="2017-04" db="EMBL/GenBank/DDBJ databases">
        <title>Draft genome sequence of Zooshikella ganghwensis VG4 isolated from Red Sea sediments.</title>
        <authorList>
            <person name="Rehman Z."/>
            <person name="Alam I."/>
            <person name="Kamau A."/>
            <person name="Bajic V."/>
            <person name="Leiknes T."/>
        </authorList>
    </citation>
    <scope>NUCLEOTIDE SEQUENCE [LARGE SCALE GENOMIC DNA]</scope>
    <source>
        <strain evidence="2 3">VG4</strain>
    </source>
</reference>
<dbReference type="PANTHER" id="PTHR22617:SF23">
    <property type="entry name" value="CHEMOTAXIS PROTEIN CHEW"/>
    <property type="match status" value="1"/>
</dbReference>
<dbReference type="Gene3D" id="2.30.30.40">
    <property type="entry name" value="SH3 Domains"/>
    <property type="match status" value="1"/>
</dbReference>
<proteinExistence type="predicted"/>
<dbReference type="Gene3D" id="2.40.50.180">
    <property type="entry name" value="CheA-289, Domain 4"/>
    <property type="match status" value="1"/>
</dbReference>
<dbReference type="GO" id="GO:0006935">
    <property type="term" value="P:chemotaxis"/>
    <property type="evidence" value="ECO:0007669"/>
    <property type="project" value="InterPro"/>
</dbReference>
<evidence type="ECO:0000313" key="3">
    <source>
        <dbReference type="Proteomes" id="UP000257039"/>
    </source>
</evidence>
<accession>A0A4V1IP39</accession>